<gene>
    <name evidence="1" type="ORF">ElP_18890</name>
</gene>
<name>A0A518GZI2_9BACT</name>
<proteinExistence type="predicted"/>
<reference evidence="1 2" key="1">
    <citation type="submission" date="2019-02" db="EMBL/GenBank/DDBJ databases">
        <title>Deep-cultivation of Planctomycetes and their phenomic and genomic characterization uncovers novel biology.</title>
        <authorList>
            <person name="Wiegand S."/>
            <person name="Jogler M."/>
            <person name="Boedeker C."/>
            <person name="Pinto D."/>
            <person name="Vollmers J."/>
            <person name="Rivas-Marin E."/>
            <person name="Kohn T."/>
            <person name="Peeters S.H."/>
            <person name="Heuer A."/>
            <person name="Rast P."/>
            <person name="Oberbeckmann S."/>
            <person name="Bunk B."/>
            <person name="Jeske O."/>
            <person name="Meyerdierks A."/>
            <person name="Storesund J.E."/>
            <person name="Kallscheuer N."/>
            <person name="Luecker S."/>
            <person name="Lage O.M."/>
            <person name="Pohl T."/>
            <person name="Merkel B.J."/>
            <person name="Hornburger P."/>
            <person name="Mueller R.-W."/>
            <person name="Bruemmer F."/>
            <person name="Labrenz M."/>
            <person name="Spormann A.M."/>
            <person name="Op den Camp H."/>
            <person name="Overmann J."/>
            <person name="Amann R."/>
            <person name="Jetten M.S.M."/>
            <person name="Mascher T."/>
            <person name="Medema M.H."/>
            <person name="Devos D.P."/>
            <person name="Kaster A.-K."/>
            <person name="Ovreas L."/>
            <person name="Rohde M."/>
            <person name="Galperin M.Y."/>
            <person name="Jogler C."/>
        </authorList>
    </citation>
    <scope>NUCLEOTIDE SEQUENCE [LARGE SCALE GENOMIC DNA]</scope>
    <source>
        <strain evidence="1 2">ElP</strain>
    </source>
</reference>
<keyword evidence="2" id="KW-1185">Reference proteome</keyword>
<evidence type="ECO:0000313" key="1">
    <source>
        <dbReference type="EMBL" id="QDV34008.1"/>
    </source>
</evidence>
<dbReference type="AlphaFoldDB" id="A0A518GZI2"/>
<accession>A0A518GZI2</accession>
<dbReference type="RefSeq" id="WP_145268578.1">
    <property type="nucleotide sequence ID" value="NZ_CP036426.1"/>
</dbReference>
<sequence>MAGVGFTRDGARQVAEATRHVQHQLRGLQPGRRGRWQGGGLLMPARSTTTVTAASVSGTTITYGAGSVQLYGIDGADMDLIGSTYGAINPVEDEMATGTFCWVAPWGGALIVVGWYCTA</sequence>
<dbReference type="EMBL" id="CP036426">
    <property type="protein sequence ID" value="QDV34008.1"/>
    <property type="molecule type" value="Genomic_DNA"/>
</dbReference>
<organism evidence="1 2">
    <name type="scientific">Tautonia plasticadhaerens</name>
    <dbReference type="NCBI Taxonomy" id="2527974"/>
    <lineage>
        <taxon>Bacteria</taxon>
        <taxon>Pseudomonadati</taxon>
        <taxon>Planctomycetota</taxon>
        <taxon>Planctomycetia</taxon>
        <taxon>Isosphaerales</taxon>
        <taxon>Isosphaeraceae</taxon>
        <taxon>Tautonia</taxon>
    </lineage>
</organism>
<evidence type="ECO:0000313" key="2">
    <source>
        <dbReference type="Proteomes" id="UP000317835"/>
    </source>
</evidence>
<protein>
    <submittedName>
        <fullName evidence="1">Uncharacterized protein</fullName>
    </submittedName>
</protein>
<dbReference type="KEGG" id="tpla:ElP_18890"/>
<dbReference type="Proteomes" id="UP000317835">
    <property type="component" value="Chromosome"/>
</dbReference>